<keyword evidence="1" id="KW-0472">Membrane</keyword>
<protein>
    <recommendedName>
        <fullName evidence="4">SPW repeat-containing protein</fullName>
    </recommendedName>
</protein>
<keyword evidence="1" id="KW-1133">Transmembrane helix</keyword>
<sequence length="138" mass="14729">MARVGKYIPSEVVAFVIFTNGVLQQSITNAARTTSGANSIATMAGFNVVDIGALILAGAWLITPIYLWRLKEPGDAWRTNAFLAFLLFPVWAYAIDGVGMRKFIEFDGYLASIVLGAATLASGLIKPSAETNPGNPPH</sequence>
<feature type="transmembrane region" description="Helical" evidence="1">
    <location>
        <begin position="106"/>
        <end position="125"/>
    </location>
</feature>
<dbReference type="Proteomes" id="UP001055057">
    <property type="component" value="Unassembled WGS sequence"/>
</dbReference>
<evidence type="ECO:0000313" key="3">
    <source>
        <dbReference type="Proteomes" id="UP001055057"/>
    </source>
</evidence>
<keyword evidence="1" id="KW-0812">Transmembrane</keyword>
<comment type="caution">
    <text evidence="2">The sequence shown here is derived from an EMBL/GenBank/DDBJ whole genome shotgun (WGS) entry which is preliminary data.</text>
</comment>
<keyword evidence="3" id="KW-1185">Reference proteome</keyword>
<accession>A0ABQ4U7T0</accession>
<evidence type="ECO:0008006" key="4">
    <source>
        <dbReference type="Google" id="ProtNLM"/>
    </source>
</evidence>
<reference evidence="2" key="1">
    <citation type="journal article" date="2021" name="Front. Microbiol.">
        <title>Comprehensive Comparative Genomics and Phenotyping of Methylobacterium Species.</title>
        <authorList>
            <person name="Alessa O."/>
            <person name="Ogura Y."/>
            <person name="Fujitani Y."/>
            <person name="Takami H."/>
            <person name="Hayashi T."/>
            <person name="Sahin N."/>
            <person name="Tani A."/>
        </authorList>
    </citation>
    <scope>NUCLEOTIDE SEQUENCE</scope>
    <source>
        <strain evidence="2">DSM 23632</strain>
    </source>
</reference>
<organism evidence="2 3">
    <name type="scientific">Methylobacterium trifolii</name>
    <dbReference type="NCBI Taxonomy" id="1003092"/>
    <lineage>
        <taxon>Bacteria</taxon>
        <taxon>Pseudomonadati</taxon>
        <taxon>Pseudomonadota</taxon>
        <taxon>Alphaproteobacteria</taxon>
        <taxon>Hyphomicrobiales</taxon>
        <taxon>Methylobacteriaceae</taxon>
        <taxon>Methylobacterium</taxon>
    </lineage>
</organism>
<dbReference type="EMBL" id="BPRB01000322">
    <property type="protein sequence ID" value="GJE62438.1"/>
    <property type="molecule type" value="Genomic_DNA"/>
</dbReference>
<feature type="transmembrane region" description="Helical" evidence="1">
    <location>
        <begin position="76"/>
        <end position="94"/>
    </location>
</feature>
<evidence type="ECO:0000313" key="2">
    <source>
        <dbReference type="EMBL" id="GJE62438.1"/>
    </source>
</evidence>
<reference evidence="2" key="2">
    <citation type="submission" date="2021-08" db="EMBL/GenBank/DDBJ databases">
        <authorList>
            <person name="Tani A."/>
            <person name="Ola A."/>
            <person name="Ogura Y."/>
            <person name="Katsura K."/>
            <person name="Hayashi T."/>
        </authorList>
    </citation>
    <scope>NUCLEOTIDE SEQUENCE</scope>
    <source>
        <strain evidence="2">DSM 23632</strain>
    </source>
</reference>
<proteinExistence type="predicted"/>
<gene>
    <name evidence="2" type="ORF">MPOCJGCO_4571</name>
</gene>
<name>A0ABQ4U7T0_9HYPH</name>
<feature type="transmembrane region" description="Helical" evidence="1">
    <location>
        <begin position="48"/>
        <end position="70"/>
    </location>
</feature>
<evidence type="ECO:0000256" key="1">
    <source>
        <dbReference type="SAM" id="Phobius"/>
    </source>
</evidence>
<dbReference type="RefSeq" id="WP_238185072.1">
    <property type="nucleotide sequence ID" value="NZ_BPRB01000322.1"/>
</dbReference>